<dbReference type="Gene3D" id="3.40.50.300">
    <property type="entry name" value="P-loop containing nucleotide triphosphate hydrolases"/>
    <property type="match status" value="2"/>
</dbReference>
<dbReference type="InterPro" id="IPR050107">
    <property type="entry name" value="ABC_carbohydrate_import_ATPase"/>
</dbReference>
<keyword evidence="1" id="KW-0813">Transport</keyword>
<keyword evidence="4" id="KW-0677">Repeat</keyword>
<keyword evidence="7" id="KW-1278">Translocase</keyword>
<comment type="caution">
    <text evidence="10">The sequence shown here is derived from an EMBL/GenBank/DDBJ whole genome shotgun (WGS) entry which is preliminary data.</text>
</comment>
<evidence type="ECO:0000313" key="10">
    <source>
        <dbReference type="EMBL" id="MDC8758398.1"/>
    </source>
</evidence>
<dbReference type="Proteomes" id="UP001221208">
    <property type="component" value="Unassembled WGS sequence"/>
</dbReference>
<dbReference type="InterPro" id="IPR003593">
    <property type="entry name" value="AAA+_ATPase"/>
</dbReference>
<dbReference type="Pfam" id="PF00005">
    <property type="entry name" value="ABC_tran"/>
    <property type="match status" value="2"/>
</dbReference>
<dbReference type="CDD" id="cd03215">
    <property type="entry name" value="ABC_Carb_Monos_II"/>
    <property type="match status" value="1"/>
</dbReference>
<name>A0ABT5K1X7_9BURK</name>
<proteinExistence type="predicted"/>
<evidence type="ECO:0000259" key="9">
    <source>
        <dbReference type="PROSITE" id="PS50893"/>
    </source>
</evidence>
<dbReference type="InterPro" id="IPR027417">
    <property type="entry name" value="P-loop_NTPase"/>
</dbReference>
<reference evidence="10 11" key="1">
    <citation type="submission" date="2022-10" db="EMBL/GenBank/DDBJ databases">
        <title>Janthinobacterium sp. hw3 Genome sequencing.</title>
        <authorList>
            <person name="Park S."/>
        </authorList>
    </citation>
    <scope>NUCLEOTIDE SEQUENCE [LARGE SCALE GENOMIC DNA]</scope>
    <source>
        <strain evidence="11">hw3</strain>
    </source>
</reference>
<keyword evidence="5" id="KW-0547">Nucleotide-binding</keyword>
<evidence type="ECO:0000256" key="2">
    <source>
        <dbReference type="ARBA" id="ARBA00022475"/>
    </source>
</evidence>
<dbReference type="RefSeq" id="WP_273671075.1">
    <property type="nucleotide sequence ID" value="NZ_JAQQXR010000004.1"/>
</dbReference>
<dbReference type="SMART" id="SM00382">
    <property type="entry name" value="AAA"/>
    <property type="match status" value="2"/>
</dbReference>
<dbReference type="InterPro" id="IPR017871">
    <property type="entry name" value="ABC_transporter-like_CS"/>
</dbReference>
<dbReference type="InterPro" id="IPR003439">
    <property type="entry name" value="ABC_transporter-like_ATP-bd"/>
</dbReference>
<dbReference type="SUPFAM" id="SSF52540">
    <property type="entry name" value="P-loop containing nucleoside triphosphate hydrolases"/>
    <property type="match status" value="2"/>
</dbReference>
<dbReference type="EMBL" id="JAQQXR010000004">
    <property type="protein sequence ID" value="MDC8758398.1"/>
    <property type="molecule type" value="Genomic_DNA"/>
</dbReference>
<sequence>MTSSIEPLLQINGLSMSYAGPVLQDVHLSLYPGEVRVLAGENGAGKSTLSKIICGLVTPLAGSMTLDGAPFAPASRAQAEARGVRMVLQELSLVNTLTVAENLFLRKLPRRFGCVDYTALNAAAAACMAQVGLGALDPATPVSQLGIGQRQMIEIAANISADCKVLILDEPTAMLTGREVDLLFVQIERLKAKGVGIIYISHRLEETKRIADTISVLRDGVVVGTHAAADISIPEVVKLMVGREVGERLDRPAPQPSAISLKVAGLCRGAAVRDVSFEARGGEIFGIAGLVGSGRTEALRLIYGADKRDAGRISVNGTERAIASPFDAVRNGIAMVSEDRKEQGLLLPQSVRVNTTLSGIAQVARGGWLSRAKEGGIAERIGKLMSLRASSVEQPVGQLSGGNQQKVAIGRWLHRECEVMLFDEPTRGIDVGAKFEIYKLMAELAAQGKALVVVSSDLVELMLLCDRIAVMSAGRMVRTFARDEASQDAIMEAAFSGYVDAAASATP</sequence>
<accession>A0ABT5K1X7</accession>
<organism evidence="10 11">
    <name type="scientific">Janthinobacterium fluminis</name>
    <dbReference type="NCBI Taxonomy" id="2987524"/>
    <lineage>
        <taxon>Bacteria</taxon>
        <taxon>Pseudomonadati</taxon>
        <taxon>Pseudomonadota</taxon>
        <taxon>Betaproteobacteria</taxon>
        <taxon>Burkholderiales</taxon>
        <taxon>Oxalobacteraceae</taxon>
        <taxon>Janthinobacterium</taxon>
    </lineage>
</organism>
<dbReference type="PANTHER" id="PTHR43790">
    <property type="entry name" value="CARBOHYDRATE TRANSPORT ATP-BINDING PROTEIN MG119-RELATED"/>
    <property type="match status" value="1"/>
</dbReference>
<protein>
    <submittedName>
        <fullName evidence="10">Sugar ABC transporter ATP-binding protein</fullName>
    </submittedName>
</protein>
<evidence type="ECO:0000256" key="1">
    <source>
        <dbReference type="ARBA" id="ARBA00022448"/>
    </source>
</evidence>
<evidence type="ECO:0000256" key="7">
    <source>
        <dbReference type="ARBA" id="ARBA00022967"/>
    </source>
</evidence>
<dbReference type="PANTHER" id="PTHR43790:SF3">
    <property type="entry name" value="D-ALLOSE IMPORT ATP-BINDING PROTEIN ALSA-RELATED"/>
    <property type="match status" value="1"/>
</dbReference>
<evidence type="ECO:0000256" key="3">
    <source>
        <dbReference type="ARBA" id="ARBA00022597"/>
    </source>
</evidence>
<dbReference type="PROSITE" id="PS00211">
    <property type="entry name" value="ABC_TRANSPORTER_1"/>
    <property type="match status" value="1"/>
</dbReference>
<feature type="domain" description="ABC transporter" evidence="9">
    <location>
        <begin position="256"/>
        <end position="498"/>
    </location>
</feature>
<gene>
    <name evidence="10" type="ORF">OIK44_12455</name>
</gene>
<evidence type="ECO:0000256" key="6">
    <source>
        <dbReference type="ARBA" id="ARBA00022840"/>
    </source>
</evidence>
<dbReference type="PROSITE" id="PS50893">
    <property type="entry name" value="ABC_TRANSPORTER_2"/>
    <property type="match status" value="2"/>
</dbReference>
<keyword evidence="3" id="KW-0762">Sugar transport</keyword>
<evidence type="ECO:0000256" key="8">
    <source>
        <dbReference type="ARBA" id="ARBA00023136"/>
    </source>
</evidence>
<feature type="domain" description="ABC transporter" evidence="9">
    <location>
        <begin position="8"/>
        <end position="244"/>
    </location>
</feature>
<dbReference type="GO" id="GO:0005524">
    <property type="term" value="F:ATP binding"/>
    <property type="evidence" value="ECO:0007669"/>
    <property type="project" value="UniProtKB-KW"/>
</dbReference>
<keyword evidence="6 10" id="KW-0067">ATP-binding</keyword>
<keyword evidence="2" id="KW-1003">Cell membrane</keyword>
<keyword evidence="11" id="KW-1185">Reference proteome</keyword>
<evidence type="ECO:0000256" key="5">
    <source>
        <dbReference type="ARBA" id="ARBA00022741"/>
    </source>
</evidence>
<dbReference type="CDD" id="cd03216">
    <property type="entry name" value="ABC_Carb_Monos_I"/>
    <property type="match status" value="1"/>
</dbReference>
<evidence type="ECO:0000256" key="4">
    <source>
        <dbReference type="ARBA" id="ARBA00022737"/>
    </source>
</evidence>
<keyword evidence="8" id="KW-0472">Membrane</keyword>
<evidence type="ECO:0000313" key="11">
    <source>
        <dbReference type="Proteomes" id="UP001221208"/>
    </source>
</evidence>